<protein>
    <submittedName>
        <fullName evidence="2">Uncharacterized protein</fullName>
    </submittedName>
</protein>
<organism evidence="2 3">
    <name type="scientific">Penicillium desertorum</name>
    <dbReference type="NCBI Taxonomy" id="1303715"/>
    <lineage>
        <taxon>Eukaryota</taxon>
        <taxon>Fungi</taxon>
        <taxon>Dikarya</taxon>
        <taxon>Ascomycota</taxon>
        <taxon>Pezizomycotina</taxon>
        <taxon>Eurotiomycetes</taxon>
        <taxon>Eurotiomycetidae</taxon>
        <taxon>Eurotiales</taxon>
        <taxon>Aspergillaceae</taxon>
        <taxon>Penicillium</taxon>
    </lineage>
</organism>
<dbReference type="AlphaFoldDB" id="A0A9W9WRE3"/>
<proteinExistence type="predicted"/>
<comment type="caution">
    <text evidence="2">The sequence shown here is derived from an EMBL/GenBank/DDBJ whole genome shotgun (WGS) entry which is preliminary data.</text>
</comment>
<feature type="compositionally biased region" description="Basic and acidic residues" evidence="1">
    <location>
        <begin position="1"/>
        <end position="11"/>
    </location>
</feature>
<reference evidence="2" key="1">
    <citation type="submission" date="2022-12" db="EMBL/GenBank/DDBJ databases">
        <authorList>
            <person name="Petersen C."/>
        </authorList>
    </citation>
    <scope>NUCLEOTIDE SEQUENCE</scope>
    <source>
        <strain evidence="2">IBT 17660</strain>
    </source>
</reference>
<name>A0A9W9WRE3_9EURO</name>
<dbReference type="Proteomes" id="UP001147760">
    <property type="component" value="Unassembled WGS sequence"/>
</dbReference>
<keyword evidence="3" id="KW-1185">Reference proteome</keyword>
<evidence type="ECO:0000256" key="1">
    <source>
        <dbReference type="SAM" id="MobiDB-lite"/>
    </source>
</evidence>
<sequence length="150" mass="17267">MPPRKNDRLPDAFEAISSSDNPNRISREGQELPIDVVKYLRFTNVPPAIAERTFSSWDLKDRLDQTSGRHIGYETNTLYLLLHREWEEGPQFLAHRYDKQHLNEGRETNLVGSTLAFELILAGKATEVVKEFEKVIEKMPAIFQREITGA</sequence>
<evidence type="ECO:0000313" key="2">
    <source>
        <dbReference type="EMBL" id="KAJ5472300.1"/>
    </source>
</evidence>
<dbReference type="OrthoDB" id="76567at2759"/>
<feature type="region of interest" description="Disordered" evidence="1">
    <location>
        <begin position="1"/>
        <end position="28"/>
    </location>
</feature>
<accession>A0A9W9WRE3</accession>
<evidence type="ECO:0000313" key="3">
    <source>
        <dbReference type="Proteomes" id="UP001147760"/>
    </source>
</evidence>
<dbReference type="EMBL" id="JAPWDO010000004">
    <property type="protein sequence ID" value="KAJ5472300.1"/>
    <property type="molecule type" value="Genomic_DNA"/>
</dbReference>
<reference evidence="2" key="2">
    <citation type="journal article" date="2023" name="IMA Fungus">
        <title>Comparative genomic study of the Penicillium genus elucidates a diverse pangenome and 15 lateral gene transfer events.</title>
        <authorList>
            <person name="Petersen C."/>
            <person name="Sorensen T."/>
            <person name="Nielsen M.R."/>
            <person name="Sondergaard T.E."/>
            <person name="Sorensen J.L."/>
            <person name="Fitzpatrick D.A."/>
            <person name="Frisvad J.C."/>
            <person name="Nielsen K.L."/>
        </authorList>
    </citation>
    <scope>NUCLEOTIDE SEQUENCE</scope>
    <source>
        <strain evidence="2">IBT 17660</strain>
    </source>
</reference>
<gene>
    <name evidence="2" type="ORF">N7530_006301</name>
</gene>